<dbReference type="GO" id="GO:0008757">
    <property type="term" value="F:S-adenosylmethionine-dependent methyltransferase activity"/>
    <property type="evidence" value="ECO:0007669"/>
    <property type="project" value="InterPro"/>
</dbReference>
<gene>
    <name evidence="3" type="ORF">C0W93_11130</name>
</gene>
<feature type="domain" description="Methyltransferase type 11" evidence="2">
    <location>
        <begin position="45"/>
        <end position="109"/>
    </location>
</feature>
<proteinExistence type="predicted"/>
<reference evidence="3 4" key="1">
    <citation type="submission" date="2018-03" db="EMBL/GenBank/DDBJ databases">
        <title>Whole genome sequencing of Histamine producing bacteria.</title>
        <authorList>
            <person name="Butler K."/>
        </authorList>
    </citation>
    <scope>NUCLEOTIDE SEQUENCE [LARGE SCALE GENOMIC DNA]</scope>
    <source>
        <strain evidence="3 4">Res.4.1</strain>
    </source>
</reference>
<keyword evidence="1" id="KW-0175">Coiled coil</keyword>
<evidence type="ECO:0000256" key="1">
    <source>
        <dbReference type="SAM" id="Coils"/>
    </source>
</evidence>
<dbReference type="CDD" id="cd02440">
    <property type="entry name" value="AdoMet_MTases"/>
    <property type="match status" value="1"/>
</dbReference>
<name>A0A2T3KUP8_PHOLD</name>
<dbReference type="Proteomes" id="UP000240530">
    <property type="component" value="Unassembled WGS sequence"/>
</dbReference>
<dbReference type="Pfam" id="PF08241">
    <property type="entry name" value="Methyltransf_11"/>
    <property type="match status" value="1"/>
</dbReference>
<comment type="caution">
    <text evidence="3">The sequence shown here is derived from an EMBL/GenBank/DDBJ whole genome shotgun (WGS) entry which is preliminary data.</text>
</comment>
<dbReference type="AlphaFoldDB" id="A0A2T3KUP8"/>
<evidence type="ECO:0000313" key="3">
    <source>
        <dbReference type="EMBL" id="PSV10558.1"/>
    </source>
</evidence>
<sequence>MVSHFEQQEFCQSVKNKHPSFFKNNFVLDIGCLDINGNNHYLFDGCNYLGLDVAEGDNVDIITPGHKLGMPDDSFDTIISTECFEHDQFYVQTIKNIYRMLKPGGLFLFTCATTGRPEHGTRRTTPHDAPLLQDKELWADYYKNLTEDDIRDIFEEDFNHLFSSYSFSTNDKTKDLYFWGVKQGDYKLRTNYSFLHNEPSLNLKLLNKQNLILDSVNELLADERKYKEEVSRIKKENENLLRKLEEKTEKNQLLLNDIQYLSQQVEMYTNSRILKITYPLRAFKSIFSKFKEKKLLSRLNKLLRLLIENPKLIGKTVVYIRKFGIQQAYKRLVSASNTKQHNGTLLNVNIKEYNEIYILTTQHCVSIANRIQSNLKKVGILSHVIFDKPEGGFKDSLHFVICPQIFSELPSLYISYQLEQSVSSRWFDDRYFSILNNSYAIFDYAEDNIKYLQDNGFYLKQLNFLPIGYDNELNNDLNQDYEYDVIFYGDINNKRRKKFLDRLSDRFNVKIVSNIFGEELYKEINKAKVVVNIHYYENALLETTRIYECLSLNKLVISEMSSDINKHCEIKECVEFTDVGDIDGMISRIEEWIDDEDKLKARIENNKKYLNNRPDYFEFYFMRFLLSQDWITFDEFYNIAGHNINFEGNFVCLGLPESVDRKADFDKDNQYSIEYFPGLRHNLGWVGCGLSYKFLLKKAKEQGFDNFIICEDDVEFYKDFDVRFHNIKNYLKTLDKESWDLFSGLIADLNKKTKVSNVEKEYNEEFVYIDKMTSTVMNIYSNEFYDKVISWNDRNHDANTNTIDRYIENWTGCKVITTSKFLVGHKEELDSTLWGFNNSTYKEMIINSQTNLNQKKDDYYKITRK</sequence>
<dbReference type="Gene3D" id="3.40.50.150">
    <property type="entry name" value="Vaccinia Virus protein VP39"/>
    <property type="match status" value="1"/>
</dbReference>
<feature type="coiled-coil region" evidence="1">
    <location>
        <begin position="216"/>
        <end position="264"/>
    </location>
</feature>
<dbReference type="SUPFAM" id="SSF53335">
    <property type="entry name" value="S-adenosyl-L-methionine-dependent methyltransferases"/>
    <property type="match status" value="1"/>
</dbReference>
<dbReference type="EMBL" id="PYNS01000011">
    <property type="protein sequence ID" value="PSV10558.1"/>
    <property type="molecule type" value="Genomic_DNA"/>
</dbReference>
<dbReference type="Gene3D" id="3.40.50.2000">
    <property type="entry name" value="Glycogen Phosphorylase B"/>
    <property type="match status" value="1"/>
</dbReference>
<dbReference type="InterPro" id="IPR013216">
    <property type="entry name" value="Methyltransf_11"/>
</dbReference>
<evidence type="ECO:0000313" key="4">
    <source>
        <dbReference type="Proteomes" id="UP000240530"/>
    </source>
</evidence>
<dbReference type="InterPro" id="IPR029063">
    <property type="entry name" value="SAM-dependent_MTases_sf"/>
</dbReference>
<organism evidence="3 4">
    <name type="scientific">Photobacterium leiognathi subsp. mandapamensis</name>
    <name type="common">Photobacterium mandapamensis</name>
    <dbReference type="NCBI Taxonomy" id="48408"/>
    <lineage>
        <taxon>Bacteria</taxon>
        <taxon>Pseudomonadati</taxon>
        <taxon>Pseudomonadota</taxon>
        <taxon>Gammaproteobacteria</taxon>
        <taxon>Vibrionales</taxon>
        <taxon>Vibrionaceae</taxon>
        <taxon>Photobacterium</taxon>
    </lineage>
</organism>
<evidence type="ECO:0000259" key="2">
    <source>
        <dbReference type="Pfam" id="PF08241"/>
    </source>
</evidence>
<protein>
    <recommendedName>
        <fullName evidence="2">Methyltransferase type 11 domain-containing protein</fullName>
    </recommendedName>
</protein>
<accession>A0A2T3KUP8</accession>